<dbReference type="KEGG" id="hlt:I7X12_08455"/>
<dbReference type="Proteomes" id="UP000595001">
    <property type="component" value="Chromosome"/>
</dbReference>
<evidence type="ECO:0000313" key="4">
    <source>
        <dbReference type="EMBL" id="QPV64624.1"/>
    </source>
</evidence>
<evidence type="ECO:0000259" key="2">
    <source>
        <dbReference type="Pfam" id="PF02625"/>
    </source>
</evidence>
<proteinExistence type="predicted"/>
<dbReference type="GeneID" id="60588518"/>
<dbReference type="AlphaFoldDB" id="A0A7U3WAH9"/>
<keyword evidence="5" id="KW-1185">Reference proteome</keyword>
<gene>
    <name evidence="4" type="ORF">I7X12_08455</name>
</gene>
<evidence type="ECO:0000256" key="1">
    <source>
        <dbReference type="SAM" id="MobiDB-lite"/>
    </source>
</evidence>
<accession>A0A7U3WAH9</accession>
<dbReference type="RefSeq" id="WP_198063390.1">
    <property type="nucleotide sequence ID" value="NZ_CP065856.1"/>
</dbReference>
<dbReference type="PANTHER" id="PTHR30388:SF6">
    <property type="entry name" value="XANTHINE DEHYDROGENASE SUBUNIT A-RELATED"/>
    <property type="match status" value="1"/>
</dbReference>
<dbReference type="InterPro" id="IPR027051">
    <property type="entry name" value="XdhC_Rossmann_dom"/>
</dbReference>
<sequence length="397" mass="41170">MNGDRAQPDWSAPERAVRATARECLDSGEPAVLTTVVAVDGRAYRRPGAKMIVAPGGGATDSEPTDSAETERDPATGAGSVTAGCLADSVVELAGDVLADGSARVERFDLRSDETWGLGVGCDGVVDLLLEPLGAAHRPLVAPDEELVGGRTAAVVVESEDDRVAVGDRWTEGDGRSEGDGAAGAATALPPAVVATVPDDVDGARSVRAETGGGSVRLFVERLAPAPRLVAVGSNADVRPVVESARSAGFRVTVVGFRGGRATSERFPRADRVLATSPRDLREAVGFRPEDSVVLMTHNFVDDRVALGELVATPVDYVGVLGPSERFDRLRAALADDGIELDDRDRERIYAPAGLDLGGGSPAQVAHSVVAEALAVRNGRSGGHLRAIDGPIHSRDT</sequence>
<evidence type="ECO:0000259" key="3">
    <source>
        <dbReference type="Pfam" id="PF13478"/>
    </source>
</evidence>
<reference evidence="4 5" key="1">
    <citation type="submission" date="2020-12" db="EMBL/GenBank/DDBJ databases">
        <title>Halosimplex halophilum sp. nov. and Halosimplex salinum sp. nov., two new members of the genus Halosimplex.</title>
        <authorList>
            <person name="Cui H.L."/>
        </authorList>
    </citation>
    <scope>NUCLEOTIDE SEQUENCE [LARGE SCALE GENOMIC DNA]</scope>
    <source>
        <strain evidence="4 5">YGH94</strain>
    </source>
</reference>
<protein>
    <submittedName>
        <fullName evidence="4">XdhC family protein</fullName>
    </submittedName>
</protein>
<dbReference type="PANTHER" id="PTHR30388">
    <property type="entry name" value="ALDEHYDE OXIDOREDUCTASE MOLYBDENUM COFACTOR ASSEMBLY PROTEIN"/>
    <property type="match status" value="1"/>
</dbReference>
<feature type="domain" description="XdhC- CoxI" evidence="2">
    <location>
        <begin position="25"/>
        <end position="58"/>
    </location>
</feature>
<dbReference type="InterPro" id="IPR052698">
    <property type="entry name" value="MoCofactor_Util/Proc"/>
</dbReference>
<organism evidence="4 5">
    <name type="scientific">Halosimplex litoreum</name>
    <dbReference type="NCBI Taxonomy" id="1198301"/>
    <lineage>
        <taxon>Archaea</taxon>
        <taxon>Methanobacteriati</taxon>
        <taxon>Methanobacteriota</taxon>
        <taxon>Stenosarchaea group</taxon>
        <taxon>Halobacteria</taxon>
        <taxon>Halobacteriales</taxon>
        <taxon>Haloarculaceae</taxon>
        <taxon>Halosimplex</taxon>
    </lineage>
</organism>
<dbReference type="Pfam" id="PF02625">
    <property type="entry name" value="XdhC_CoxI"/>
    <property type="match status" value="1"/>
</dbReference>
<dbReference type="Pfam" id="PF13478">
    <property type="entry name" value="XdhC_C"/>
    <property type="match status" value="1"/>
</dbReference>
<dbReference type="InterPro" id="IPR003777">
    <property type="entry name" value="XdhC_CoxI"/>
</dbReference>
<dbReference type="OrthoDB" id="33067at2157"/>
<feature type="region of interest" description="Disordered" evidence="1">
    <location>
        <begin position="53"/>
        <end position="79"/>
    </location>
</feature>
<dbReference type="Gene3D" id="3.40.50.720">
    <property type="entry name" value="NAD(P)-binding Rossmann-like Domain"/>
    <property type="match status" value="1"/>
</dbReference>
<name>A0A7U3WAH9_9EURY</name>
<evidence type="ECO:0000313" key="5">
    <source>
        <dbReference type="Proteomes" id="UP000595001"/>
    </source>
</evidence>
<dbReference type="EMBL" id="CP065856">
    <property type="protein sequence ID" value="QPV64624.1"/>
    <property type="molecule type" value="Genomic_DNA"/>
</dbReference>
<feature type="domain" description="XdhC Rossmann" evidence="3">
    <location>
        <begin position="229"/>
        <end position="372"/>
    </location>
</feature>